<name>A0A1M6T843_9GAMM</name>
<dbReference type="RefSeq" id="WP_064699309.1">
    <property type="nucleotide sequence ID" value="NZ_BDEO01000006.1"/>
</dbReference>
<organism evidence="1 2">
    <name type="scientific">Halomonas caseinilytica</name>
    <dbReference type="NCBI Taxonomy" id="438744"/>
    <lineage>
        <taxon>Bacteria</taxon>
        <taxon>Pseudomonadati</taxon>
        <taxon>Pseudomonadota</taxon>
        <taxon>Gammaproteobacteria</taxon>
        <taxon>Oceanospirillales</taxon>
        <taxon>Halomonadaceae</taxon>
        <taxon>Halomonas</taxon>
    </lineage>
</organism>
<dbReference type="Proteomes" id="UP000184248">
    <property type="component" value="Unassembled WGS sequence"/>
</dbReference>
<accession>A0A1M6T843</accession>
<reference evidence="2" key="1">
    <citation type="submission" date="2016-11" db="EMBL/GenBank/DDBJ databases">
        <authorList>
            <person name="Varghese N."/>
            <person name="Submissions S."/>
        </authorList>
    </citation>
    <scope>NUCLEOTIDE SEQUENCE [LARGE SCALE GENOMIC DNA]</scope>
    <source>
        <strain evidence="2">ALO Sharm</strain>
    </source>
</reference>
<dbReference type="Gene3D" id="1.10.10.10">
    <property type="entry name" value="Winged helix-like DNA-binding domain superfamily/Winged helix DNA-binding domain"/>
    <property type="match status" value="1"/>
</dbReference>
<dbReference type="EMBL" id="FRAL01000003">
    <property type="protein sequence ID" value="SHK53009.1"/>
    <property type="molecule type" value="Genomic_DNA"/>
</dbReference>
<proteinExistence type="predicted"/>
<protein>
    <submittedName>
        <fullName evidence="1">Uncharacterized protein</fullName>
    </submittedName>
</protein>
<gene>
    <name evidence="1" type="ORF">SAMN05192556_103244</name>
</gene>
<sequence>MKPIDIEHQVLLALRSTSGQAIHAIRRRITTAQGEGPGWRQVANTVNRLERRGWVLIVAEQEINEVWHPAYGLTDAGREQADRVHAQRINASAAGASKEQDKEVASE</sequence>
<dbReference type="AlphaFoldDB" id="A0A1M6T843"/>
<dbReference type="InterPro" id="IPR036388">
    <property type="entry name" value="WH-like_DNA-bd_sf"/>
</dbReference>
<dbReference type="OrthoDB" id="6171948at2"/>
<evidence type="ECO:0000313" key="1">
    <source>
        <dbReference type="EMBL" id="SHK53009.1"/>
    </source>
</evidence>
<keyword evidence="2" id="KW-1185">Reference proteome</keyword>
<dbReference type="SUPFAM" id="SSF46785">
    <property type="entry name" value="Winged helix' DNA-binding domain"/>
    <property type="match status" value="1"/>
</dbReference>
<evidence type="ECO:0000313" key="2">
    <source>
        <dbReference type="Proteomes" id="UP000184248"/>
    </source>
</evidence>
<dbReference type="InterPro" id="IPR036390">
    <property type="entry name" value="WH_DNA-bd_sf"/>
</dbReference>